<comment type="caution">
    <text evidence="1">The sequence shown here is derived from an EMBL/GenBank/DDBJ whole genome shotgun (WGS) entry which is preliminary data.</text>
</comment>
<dbReference type="EMBL" id="JBHSFQ010000036">
    <property type="protein sequence ID" value="MFC4565323.1"/>
    <property type="molecule type" value="Genomic_DNA"/>
</dbReference>
<organism evidence="1 2">
    <name type="scientific">Nocardiopsis mangrovi</name>
    <dbReference type="NCBI Taxonomy" id="1179818"/>
    <lineage>
        <taxon>Bacteria</taxon>
        <taxon>Bacillati</taxon>
        <taxon>Actinomycetota</taxon>
        <taxon>Actinomycetes</taxon>
        <taxon>Streptosporangiales</taxon>
        <taxon>Nocardiopsidaceae</taxon>
        <taxon>Nocardiopsis</taxon>
    </lineage>
</organism>
<gene>
    <name evidence="1" type="ORF">ACFO4E_26000</name>
</gene>
<reference evidence="2" key="1">
    <citation type="journal article" date="2019" name="Int. J. Syst. Evol. Microbiol.">
        <title>The Global Catalogue of Microorganisms (GCM) 10K type strain sequencing project: providing services to taxonomists for standard genome sequencing and annotation.</title>
        <authorList>
            <consortium name="The Broad Institute Genomics Platform"/>
            <consortium name="The Broad Institute Genome Sequencing Center for Infectious Disease"/>
            <person name="Wu L."/>
            <person name="Ma J."/>
        </authorList>
    </citation>
    <scope>NUCLEOTIDE SEQUENCE [LARGE SCALE GENOMIC DNA]</scope>
    <source>
        <strain evidence="2">XZYJ18</strain>
    </source>
</reference>
<evidence type="ECO:0000313" key="2">
    <source>
        <dbReference type="Proteomes" id="UP001595923"/>
    </source>
</evidence>
<dbReference type="Pfam" id="PF06245">
    <property type="entry name" value="DUF1015"/>
    <property type="match status" value="1"/>
</dbReference>
<protein>
    <submittedName>
        <fullName evidence="1">DUF1015 family protein</fullName>
    </submittedName>
</protein>
<dbReference type="PANTHER" id="PTHR36454:SF1">
    <property type="entry name" value="DUF1015 DOMAIN-CONTAINING PROTEIN"/>
    <property type="match status" value="1"/>
</dbReference>
<keyword evidence="2" id="KW-1185">Reference proteome</keyword>
<dbReference type="InterPro" id="IPR008323">
    <property type="entry name" value="UCP033563"/>
</dbReference>
<proteinExistence type="predicted"/>
<dbReference type="PANTHER" id="PTHR36454">
    <property type="entry name" value="LMO2823 PROTEIN"/>
    <property type="match status" value="1"/>
</dbReference>
<dbReference type="RefSeq" id="WP_378579146.1">
    <property type="nucleotide sequence ID" value="NZ_JBHSFQ010000036.1"/>
</dbReference>
<accession>A0ABV9E3Q3</accession>
<dbReference type="Proteomes" id="UP001595923">
    <property type="component" value="Unassembled WGS sequence"/>
</dbReference>
<sequence>MELAPLRGLRYTTADARDLIDSAAFDVALALAPPYDMLDAAALTDLLRAEPHNAALLTVPPSAAEAATGPAQLTGPGRYQAAARTLRRWISAGVLVRDPDPAIYVYEQTARDGGRQRGLIGALRLPAGHDGPAVRPHEDVAPGPVVDRAELMAATHANLEPIFLLYQGGTGAERGAASQITDRVADNAPDPLIDTVTADGTTHRLWAITDPGVQADIAADLAPRTALIADGHHRYAAYLSLRDRRPGPGPWDHGLALLVDSDASPPRVDAIHRVLRGVAPGSAAQAADRVAQVERLPWSPTRPHGLRSAVGALNDAARTGPALLVAGSGADDGFHLLRGFDRRLMSEAAPDRSPEWRALPTAVLDRLVLPLWGPDADRVELVHADPAAALDAARPGCDTAVILPALAVHDVYAVTDRGELTPRKSTSFGPKPRTGLVIRAFAPPEAPPRP</sequence>
<name>A0ABV9E3Q3_9ACTN</name>
<evidence type="ECO:0000313" key="1">
    <source>
        <dbReference type="EMBL" id="MFC4565323.1"/>
    </source>
</evidence>